<organism evidence="1 2">
    <name type="scientific">Microlunatus soli</name>
    <dbReference type="NCBI Taxonomy" id="630515"/>
    <lineage>
        <taxon>Bacteria</taxon>
        <taxon>Bacillati</taxon>
        <taxon>Actinomycetota</taxon>
        <taxon>Actinomycetes</taxon>
        <taxon>Propionibacteriales</taxon>
        <taxon>Propionibacteriaceae</taxon>
        <taxon>Microlunatus</taxon>
    </lineage>
</organism>
<dbReference type="EMBL" id="LT629772">
    <property type="protein sequence ID" value="SDS96691.1"/>
    <property type="molecule type" value="Genomic_DNA"/>
</dbReference>
<dbReference type="AlphaFoldDB" id="A0A1H1WJA8"/>
<dbReference type="Proteomes" id="UP000199103">
    <property type="component" value="Chromosome I"/>
</dbReference>
<reference evidence="1 2" key="1">
    <citation type="submission" date="2016-10" db="EMBL/GenBank/DDBJ databases">
        <authorList>
            <person name="de Groot N.N."/>
        </authorList>
    </citation>
    <scope>NUCLEOTIDE SEQUENCE [LARGE SCALE GENOMIC DNA]</scope>
    <source>
        <strain evidence="1 2">DSM 21800</strain>
    </source>
</reference>
<proteinExistence type="predicted"/>
<dbReference type="InterPro" id="IPR012674">
    <property type="entry name" value="Calycin"/>
</dbReference>
<gene>
    <name evidence="1" type="ORF">SAMN04489812_3663</name>
</gene>
<accession>A0A1H1WJA8</accession>
<protein>
    <submittedName>
        <fullName evidence="1">Histidinol-phosphatase (PHP family)</fullName>
    </submittedName>
</protein>
<dbReference type="STRING" id="630515.SAMN04489812_3663"/>
<name>A0A1H1WJA8_9ACTN</name>
<sequence length="149" mass="16759">MNGTWYVVRTSLPFWRTRTDPAISYTPLPDGRVTDTVTYRRAGRDQVVIGVDSRTTDDSGDGWIWRGLGAVTRWTSSRWRMLATEADWALSSFARTPFTPAGIDLLWRSPHPDEDRVAEVLARLPSIAEAAPYAARLFAPVHRRSSLPS</sequence>
<dbReference type="SUPFAM" id="SSF50814">
    <property type="entry name" value="Lipocalins"/>
    <property type="match status" value="1"/>
</dbReference>
<evidence type="ECO:0000313" key="2">
    <source>
        <dbReference type="Proteomes" id="UP000199103"/>
    </source>
</evidence>
<keyword evidence="2" id="KW-1185">Reference proteome</keyword>
<evidence type="ECO:0000313" key="1">
    <source>
        <dbReference type="EMBL" id="SDS96691.1"/>
    </source>
</evidence>